<keyword evidence="3" id="KW-1185">Reference proteome</keyword>
<dbReference type="GO" id="GO:0030667">
    <property type="term" value="C:secretory granule membrane"/>
    <property type="evidence" value="ECO:0007669"/>
    <property type="project" value="TreeGrafter"/>
</dbReference>
<dbReference type="Proteomes" id="UP000708208">
    <property type="component" value="Unassembled WGS sequence"/>
</dbReference>
<dbReference type="PANTHER" id="PTHR10157">
    <property type="entry name" value="DOPAMINE BETA HYDROXYLASE RELATED"/>
    <property type="match status" value="1"/>
</dbReference>
<evidence type="ECO:0000259" key="1">
    <source>
        <dbReference type="PROSITE" id="PS50836"/>
    </source>
</evidence>
<dbReference type="GO" id="GO:0005507">
    <property type="term" value="F:copper ion binding"/>
    <property type="evidence" value="ECO:0007669"/>
    <property type="project" value="TreeGrafter"/>
</dbReference>
<dbReference type="PANTHER" id="PTHR10157:SF23">
    <property type="entry name" value="MOXD1 HOMOLOG 1"/>
    <property type="match status" value="1"/>
</dbReference>
<comment type="caution">
    <text evidence="2">The sequence shown here is derived from an EMBL/GenBank/DDBJ whole genome shotgun (WGS) entry which is preliminary data.</text>
</comment>
<reference evidence="2" key="1">
    <citation type="submission" date="2021-06" db="EMBL/GenBank/DDBJ databases">
        <authorList>
            <person name="Hodson N. C."/>
            <person name="Mongue J. A."/>
            <person name="Jaron S. K."/>
        </authorList>
    </citation>
    <scope>NUCLEOTIDE SEQUENCE</scope>
</reference>
<dbReference type="GO" id="GO:0042420">
    <property type="term" value="P:dopamine catabolic process"/>
    <property type="evidence" value="ECO:0007669"/>
    <property type="project" value="TreeGrafter"/>
</dbReference>
<accession>A0A8J2LR02</accession>
<gene>
    <name evidence="2" type="ORF">AFUS01_LOCUS45302</name>
</gene>
<proteinExistence type="predicted"/>
<protein>
    <recommendedName>
        <fullName evidence="1">DOMON domain-containing protein</fullName>
    </recommendedName>
</protein>
<dbReference type="GO" id="GO:0006589">
    <property type="term" value="P:octopamine biosynthetic process"/>
    <property type="evidence" value="ECO:0007669"/>
    <property type="project" value="TreeGrafter"/>
</dbReference>
<dbReference type="InterPro" id="IPR005018">
    <property type="entry name" value="DOMON_domain"/>
</dbReference>
<organism evidence="2 3">
    <name type="scientific">Allacma fusca</name>
    <dbReference type="NCBI Taxonomy" id="39272"/>
    <lineage>
        <taxon>Eukaryota</taxon>
        <taxon>Metazoa</taxon>
        <taxon>Ecdysozoa</taxon>
        <taxon>Arthropoda</taxon>
        <taxon>Hexapoda</taxon>
        <taxon>Collembola</taxon>
        <taxon>Symphypleona</taxon>
        <taxon>Sminthuridae</taxon>
        <taxon>Allacma</taxon>
    </lineage>
</organism>
<sequence length="103" mass="11851">MYNADLITGGVDEDLLPYFQDRYSAGIGEPMIDQEQNWLLLLAREERGTTHLKFIRDFDTGDLMDLPILNEATYFIWAIGDTDEVNYHATRGNFPVNILQPIK</sequence>
<dbReference type="CDD" id="cd09631">
    <property type="entry name" value="DOMON_DOH"/>
    <property type="match status" value="1"/>
</dbReference>
<evidence type="ECO:0000313" key="2">
    <source>
        <dbReference type="EMBL" id="CAG7836006.1"/>
    </source>
</evidence>
<dbReference type="GO" id="GO:0042421">
    <property type="term" value="P:norepinephrine biosynthetic process"/>
    <property type="evidence" value="ECO:0007669"/>
    <property type="project" value="TreeGrafter"/>
</dbReference>
<dbReference type="EMBL" id="CAJVCH010570841">
    <property type="protein sequence ID" value="CAG7836006.1"/>
    <property type="molecule type" value="Genomic_DNA"/>
</dbReference>
<dbReference type="OrthoDB" id="19261at2759"/>
<dbReference type="InterPro" id="IPR000945">
    <property type="entry name" value="DBH-like"/>
</dbReference>
<name>A0A8J2LR02_9HEXA</name>
<dbReference type="InterPro" id="IPR045266">
    <property type="entry name" value="DOH_DOMON"/>
</dbReference>
<dbReference type="AlphaFoldDB" id="A0A8J2LR02"/>
<dbReference type="Pfam" id="PF03351">
    <property type="entry name" value="DOMON"/>
    <property type="match status" value="1"/>
</dbReference>
<dbReference type="PROSITE" id="PS50836">
    <property type="entry name" value="DOMON"/>
    <property type="match status" value="1"/>
</dbReference>
<evidence type="ECO:0000313" key="3">
    <source>
        <dbReference type="Proteomes" id="UP000708208"/>
    </source>
</evidence>
<feature type="domain" description="DOMON" evidence="1">
    <location>
        <begin position="1"/>
        <end position="80"/>
    </location>
</feature>
<dbReference type="GO" id="GO:0004500">
    <property type="term" value="F:dopamine beta-monooxygenase activity"/>
    <property type="evidence" value="ECO:0007669"/>
    <property type="project" value="InterPro"/>
</dbReference>
<dbReference type="GO" id="GO:0005615">
    <property type="term" value="C:extracellular space"/>
    <property type="evidence" value="ECO:0007669"/>
    <property type="project" value="TreeGrafter"/>
</dbReference>